<comment type="caution">
    <text evidence="1">The sequence shown here is derived from an EMBL/GenBank/DDBJ whole genome shotgun (WGS) entry which is preliminary data.</text>
</comment>
<reference evidence="2" key="1">
    <citation type="journal article" date="2019" name="Int. J. Syst. Evol. Microbiol.">
        <title>The Global Catalogue of Microorganisms (GCM) 10K type strain sequencing project: providing services to taxonomists for standard genome sequencing and annotation.</title>
        <authorList>
            <consortium name="The Broad Institute Genomics Platform"/>
            <consortium name="The Broad Institute Genome Sequencing Center for Infectious Disease"/>
            <person name="Wu L."/>
            <person name="Ma J."/>
        </authorList>
    </citation>
    <scope>NUCLEOTIDE SEQUENCE [LARGE SCALE GENOMIC DNA]</scope>
    <source>
        <strain evidence="2">KCTC 52640</strain>
    </source>
</reference>
<sequence length="113" mass="13081">MSDRNTHNSTPRKPPVFDTPNFHKLYMPAMPPLGLIRVLRRLFRELAQRRRLRQLLTCDDAQLDDLGYCRHELRRVLRLPLNTDALAAINRVGNRLDSRHGSCADRQCRGHAG</sequence>
<name>A0ABV7ER69_9GAMM</name>
<accession>A0ABV7ER69</accession>
<protein>
    <recommendedName>
        <fullName evidence="3">DUF1127 domain-containing protein</fullName>
    </recommendedName>
</protein>
<proteinExistence type="predicted"/>
<evidence type="ECO:0008006" key="3">
    <source>
        <dbReference type="Google" id="ProtNLM"/>
    </source>
</evidence>
<evidence type="ECO:0000313" key="2">
    <source>
        <dbReference type="Proteomes" id="UP001595462"/>
    </source>
</evidence>
<organism evidence="1 2">
    <name type="scientific">Salinisphaera aquimarina</name>
    <dbReference type="NCBI Taxonomy" id="2094031"/>
    <lineage>
        <taxon>Bacteria</taxon>
        <taxon>Pseudomonadati</taxon>
        <taxon>Pseudomonadota</taxon>
        <taxon>Gammaproteobacteria</taxon>
        <taxon>Salinisphaerales</taxon>
        <taxon>Salinisphaeraceae</taxon>
        <taxon>Salinisphaera</taxon>
    </lineage>
</organism>
<gene>
    <name evidence="1" type="ORF">ACFOSU_15055</name>
</gene>
<dbReference type="RefSeq" id="WP_380690759.1">
    <property type="nucleotide sequence ID" value="NZ_JBHRSS010000007.1"/>
</dbReference>
<keyword evidence="2" id="KW-1185">Reference proteome</keyword>
<evidence type="ECO:0000313" key="1">
    <source>
        <dbReference type="EMBL" id="MFC3105199.1"/>
    </source>
</evidence>
<dbReference type="EMBL" id="JBHRSS010000007">
    <property type="protein sequence ID" value="MFC3105199.1"/>
    <property type="molecule type" value="Genomic_DNA"/>
</dbReference>
<dbReference type="Proteomes" id="UP001595462">
    <property type="component" value="Unassembled WGS sequence"/>
</dbReference>